<accession>A0ABT8X9R8</accession>
<protein>
    <recommendedName>
        <fullName evidence="1">Haemin-degrading HemS/ChuX domain-containing protein</fullName>
    </recommendedName>
</protein>
<dbReference type="SUPFAM" id="SSF144064">
    <property type="entry name" value="Heme iron utilization protein-like"/>
    <property type="match status" value="1"/>
</dbReference>
<dbReference type="Proteomes" id="UP001177080">
    <property type="component" value="Unassembled WGS sequence"/>
</dbReference>
<evidence type="ECO:0000313" key="2">
    <source>
        <dbReference type="EMBL" id="MDO6120478.1"/>
    </source>
</evidence>
<keyword evidence="3" id="KW-1185">Reference proteome</keyword>
<dbReference type="EMBL" id="WHSC02000002">
    <property type="protein sequence ID" value="MDO6120478.1"/>
    <property type="molecule type" value="Genomic_DNA"/>
</dbReference>
<comment type="caution">
    <text evidence="2">The sequence shown here is derived from an EMBL/GenBank/DDBJ whole genome shotgun (WGS) entry which is preliminary data.</text>
</comment>
<dbReference type="InterPro" id="IPR007845">
    <property type="entry name" value="HemS/ChuX_dom"/>
</dbReference>
<feature type="domain" description="Haemin-degrading HemS/ChuX" evidence="1">
    <location>
        <begin position="10"/>
        <end position="104"/>
    </location>
</feature>
<dbReference type="RefSeq" id="WP_244762065.1">
    <property type="nucleotide sequence ID" value="NZ_JALJCJ010000004.1"/>
</dbReference>
<name>A0ABT8X9R8_9HYPH</name>
<reference evidence="2" key="1">
    <citation type="submission" date="2022-04" db="EMBL/GenBank/DDBJ databases">
        <title>Shinella lacus sp. nov., a novel member of the genus Shinella from water.</title>
        <authorList>
            <person name="Deng Y."/>
        </authorList>
    </citation>
    <scope>NUCLEOTIDE SEQUENCE</scope>
    <source>
        <strain evidence="2">JCM 31239</strain>
    </source>
</reference>
<sequence length="247" mass="26245">MTDHAPSTRRSITDRADTVLQRLPQIGKLMIIGKTDAVTHERIGPVETVEHDGDLLVCRGAAHDSRIETARIASMIIDISSVMREQVYPRIDFNDAAGNAVVSVVGFGGLEPFEAALAGLSLAPLAEAKAVSERKERPEVAIDDPGRAPLEAALASGHRITIAFEKPGFSQRWTGVVPKVSPGMGFINVMDGDFHLHLPGGSVAHWTRQKAGDRTQLIALGSDGQPIGLSLSAEDDAAFDVVGEAAE</sequence>
<organism evidence="2 3">
    <name type="scientific">Shinella curvata</name>
    <dbReference type="NCBI Taxonomy" id="1817964"/>
    <lineage>
        <taxon>Bacteria</taxon>
        <taxon>Pseudomonadati</taxon>
        <taxon>Pseudomonadota</taxon>
        <taxon>Alphaproteobacteria</taxon>
        <taxon>Hyphomicrobiales</taxon>
        <taxon>Rhizobiaceae</taxon>
        <taxon>Shinella</taxon>
    </lineage>
</organism>
<dbReference type="Pfam" id="PF05171">
    <property type="entry name" value="HemS"/>
    <property type="match status" value="1"/>
</dbReference>
<evidence type="ECO:0000259" key="1">
    <source>
        <dbReference type="Pfam" id="PF05171"/>
    </source>
</evidence>
<dbReference type="Gene3D" id="3.40.1570.10">
    <property type="entry name" value="HemS/ChuS/ChuX like domains"/>
    <property type="match status" value="1"/>
</dbReference>
<dbReference type="InterPro" id="IPR053733">
    <property type="entry name" value="Heme_Transport_Util_sf"/>
</dbReference>
<evidence type="ECO:0000313" key="3">
    <source>
        <dbReference type="Proteomes" id="UP001177080"/>
    </source>
</evidence>
<gene>
    <name evidence="2" type="ORF">GB928_004705</name>
</gene>
<proteinExistence type="predicted"/>